<name>A0ACC2W621_9TREE</name>
<comment type="caution">
    <text evidence="1">The sequence shown here is derived from an EMBL/GenBank/DDBJ whole genome shotgun (WGS) entry which is preliminary data.</text>
</comment>
<organism evidence="1 2">
    <name type="scientific">Naganishia adeliensis</name>
    <dbReference type="NCBI Taxonomy" id="92952"/>
    <lineage>
        <taxon>Eukaryota</taxon>
        <taxon>Fungi</taxon>
        <taxon>Dikarya</taxon>
        <taxon>Basidiomycota</taxon>
        <taxon>Agaricomycotina</taxon>
        <taxon>Tremellomycetes</taxon>
        <taxon>Filobasidiales</taxon>
        <taxon>Filobasidiaceae</taxon>
        <taxon>Naganishia</taxon>
    </lineage>
</organism>
<proteinExistence type="predicted"/>
<dbReference type="Proteomes" id="UP001230649">
    <property type="component" value="Unassembled WGS sequence"/>
</dbReference>
<keyword evidence="2" id="KW-1185">Reference proteome</keyword>
<accession>A0ACC2W621</accession>
<sequence length="453" mass="49906">MVLARYPSIPSMTLTTLSTRQFSSSASKRYDYRRPQAAQVQGRSILRVQGKDAAKFLKGLTCKDVEGLPGGGYSGFINPTGRVMHDVFIFHQPATDTYWIDHSTDASASTPSTPNTKALYEEIKRYVLRSKVKLKYATEEYDVWSVYGTPANETQSATRWWKFGSGGAAEPQWEFQDEALKEVQRGLREGEVGCWDLRGGWGQEGMGRRLLVRKGETPLFSSDHDIVKSIDYDLRRMLLGVPEGPKEIIPGSALPLESCMDVNNGGKRLQAHQNRFLLNKACSSSKVDFRKGCYVGQELTVRTYHTGNTRKRIAPIRFLPSSSTCEADALPPQGPVKWSSFPQVAAVPEAGQPINYLPPSTSASQKPKAAVKVLSVHPEYAVGLGMVRLELAERVWGTSAFGEAPKMLGKDGDLGKLVVGSDAGSAQWQVWAGRGRSWYQPGEEAQQSATTHV</sequence>
<dbReference type="EMBL" id="JASBWS010000043">
    <property type="protein sequence ID" value="KAJ9106560.1"/>
    <property type="molecule type" value="Genomic_DNA"/>
</dbReference>
<evidence type="ECO:0000313" key="2">
    <source>
        <dbReference type="Proteomes" id="UP001230649"/>
    </source>
</evidence>
<reference evidence="1" key="1">
    <citation type="submission" date="2023-04" db="EMBL/GenBank/DDBJ databases">
        <title>Draft Genome sequencing of Naganishia species isolated from polar environments using Oxford Nanopore Technology.</title>
        <authorList>
            <person name="Leo P."/>
            <person name="Venkateswaran K."/>
        </authorList>
    </citation>
    <scope>NUCLEOTIDE SEQUENCE</scope>
    <source>
        <strain evidence="1">MNA-CCFEE 5262</strain>
    </source>
</reference>
<gene>
    <name evidence="1" type="ORF">QFC20_004052</name>
</gene>
<protein>
    <submittedName>
        <fullName evidence="1">Uncharacterized protein</fullName>
    </submittedName>
</protein>
<evidence type="ECO:0000313" key="1">
    <source>
        <dbReference type="EMBL" id="KAJ9106560.1"/>
    </source>
</evidence>